<dbReference type="RefSeq" id="WP_034322611.1">
    <property type="nucleotide sequence ID" value="NZ_JAVIKA010000008.1"/>
</dbReference>
<dbReference type="OrthoDB" id="2706506at2"/>
<dbReference type="EMBL" id="JOTP01000013">
    <property type="protein sequence ID" value="KEP26075.1"/>
    <property type="molecule type" value="Genomic_DNA"/>
</dbReference>
<reference evidence="1 2" key="1">
    <citation type="submission" date="2012-09" db="EMBL/GenBank/DDBJ databases">
        <title>Genome Sequence of Bacillus sp. DW5-4.</title>
        <authorList>
            <person name="Lai Q."/>
            <person name="Liu Y."/>
            <person name="Shao Z."/>
        </authorList>
    </citation>
    <scope>NUCLEOTIDE SEQUENCE [LARGE SCALE GENOMIC DNA]</scope>
    <source>
        <strain evidence="1 2">DW5-4</strain>
    </source>
</reference>
<proteinExistence type="predicted"/>
<dbReference type="eggNOG" id="ENOG5032E8M">
    <property type="taxonomic scope" value="Bacteria"/>
</dbReference>
<protein>
    <submittedName>
        <fullName evidence="1">Hydrolase</fullName>
    </submittedName>
</protein>
<sequence length="102" mass="12344">MARHTYYVSVQDGSISQHRDAAAWQFQIEADDDQILQLRDYFDEQYMTDWKGFFRAHVPFLEYHYDSPNDEMDRKRKEIYAMIYELGNEETKNFIETNGLMN</sequence>
<name>A0A081L9Z9_9BACI</name>
<gene>
    <name evidence="1" type="ORF">BA70_04565</name>
</gene>
<keyword evidence="1" id="KW-0378">Hydrolase</keyword>
<dbReference type="Proteomes" id="UP000028091">
    <property type="component" value="Unassembled WGS sequence"/>
</dbReference>
<accession>A0A081L9Z9</accession>
<dbReference type="AlphaFoldDB" id="A0A081L9Z9"/>
<dbReference type="GO" id="GO:0016787">
    <property type="term" value="F:hydrolase activity"/>
    <property type="evidence" value="ECO:0007669"/>
    <property type="project" value="UniProtKB-KW"/>
</dbReference>
<evidence type="ECO:0000313" key="2">
    <source>
        <dbReference type="Proteomes" id="UP000028091"/>
    </source>
</evidence>
<organism evidence="1 2">
    <name type="scientific">Bacillus zhangzhouensis</name>
    <dbReference type="NCBI Taxonomy" id="1178540"/>
    <lineage>
        <taxon>Bacteria</taxon>
        <taxon>Bacillati</taxon>
        <taxon>Bacillota</taxon>
        <taxon>Bacilli</taxon>
        <taxon>Bacillales</taxon>
        <taxon>Bacillaceae</taxon>
        <taxon>Bacillus</taxon>
    </lineage>
</organism>
<keyword evidence="2" id="KW-1185">Reference proteome</keyword>
<comment type="caution">
    <text evidence="1">The sequence shown here is derived from an EMBL/GenBank/DDBJ whole genome shotgun (WGS) entry which is preliminary data.</text>
</comment>
<evidence type="ECO:0000313" key="1">
    <source>
        <dbReference type="EMBL" id="KEP26075.1"/>
    </source>
</evidence>